<feature type="domain" description="K-box" evidence="1">
    <location>
        <begin position="64"/>
        <end position="155"/>
    </location>
</feature>
<evidence type="ECO:0000313" key="2">
    <source>
        <dbReference type="EMBL" id="CAB4289890.1"/>
    </source>
</evidence>
<protein>
    <recommendedName>
        <fullName evidence="1">K-box domain-containing protein</fullName>
    </recommendedName>
</protein>
<reference evidence="2 3" key="1">
    <citation type="submission" date="2020-05" db="EMBL/GenBank/DDBJ databases">
        <authorList>
            <person name="Campoy J."/>
            <person name="Schneeberger K."/>
            <person name="Spophaly S."/>
        </authorList>
    </citation>
    <scope>NUCLEOTIDE SEQUENCE [LARGE SCALE GENOMIC DNA]</scope>
    <source>
        <strain evidence="2">PruArmRojPasFocal</strain>
    </source>
</reference>
<dbReference type="Proteomes" id="UP000507222">
    <property type="component" value="Unassembled WGS sequence"/>
</dbReference>
<organism evidence="2 3">
    <name type="scientific">Prunus armeniaca</name>
    <name type="common">Apricot</name>
    <name type="synonym">Armeniaca vulgaris</name>
    <dbReference type="NCBI Taxonomy" id="36596"/>
    <lineage>
        <taxon>Eukaryota</taxon>
        <taxon>Viridiplantae</taxon>
        <taxon>Streptophyta</taxon>
        <taxon>Embryophyta</taxon>
        <taxon>Tracheophyta</taxon>
        <taxon>Spermatophyta</taxon>
        <taxon>Magnoliopsida</taxon>
        <taxon>eudicotyledons</taxon>
        <taxon>Gunneridae</taxon>
        <taxon>Pentapetalae</taxon>
        <taxon>rosids</taxon>
        <taxon>fabids</taxon>
        <taxon>Rosales</taxon>
        <taxon>Rosaceae</taxon>
        <taxon>Amygdaloideae</taxon>
        <taxon>Amygdaleae</taxon>
        <taxon>Prunus</taxon>
    </lineage>
</organism>
<dbReference type="EMBL" id="CAEKDK010000008">
    <property type="protein sequence ID" value="CAB4289890.1"/>
    <property type="molecule type" value="Genomic_DNA"/>
</dbReference>
<evidence type="ECO:0000259" key="1">
    <source>
        <dbReference type="PROSITE" id="PS51297"/>
    </source>
</evidence>
<name>A0A6J5VL75_PRUAR</name>
<dbReference type="GO" id="GO:0005634">
    <property type="term" value="C:nucleus"/>
    <property type="evidence" value="ECO:0007669"/>
    <property type="project" value="InterPro"/>
</dbReference>
<dbReference type="PROSITE" id="PS51297">
    <property type="entry name" value="K_BOX"/>
    <property type="match status" value="1"/>
</dbReference>
<proteinExistence type="predicted"/>
<evidence type="ECO:0000313" key="3">
    <source>
        <dbReference type="Proteomes" id="UP000507222"/>
    </source>
</evidence>
<dbReference type="InterPro" id="IPR002487">
    <property type="entry name" value="TF_Kbox"/>
</dbReference>
<gene>
    <name evidence="2" type="ORF">CURHAP_LOCUS49530</name>
</gene>
<dbReference type="GO" id="GO:0003700">
    <property type="term" value="F:DNA-binding transcription factor activity"/>
    <property type="evidence" value="ECO:0007669"/>
    <property type="project" value="InterPro"/>
</dbReference>
<accession>A0A6J5VL75</accession>
<dbReference type="Pfam" id="PF01486">
    <property type="entry name" value="K-box"/>
    <property type="match status" value="1"/>
</dbReference>
<dbReference type="AlphaFoldDB" id="A0A6J5VL75"/>
<sequence length="278" mass="32105">MHTYQEWGKLESRKELRSRNWNRSNYSSLVDLIPDFKVLAKGGSKLEATIAVLTRMPQFAYSKGYHPNLGFIQLSKIKPTKPIDIEEELMGEELSGLSAKDLQSLENQLETSLKGVRMKKDQILNDEIKELNQKGNLIEQENMELYKKLDLVGKENTELLQKVYGARGVNKENKSSQPPYTITNGYDLQTPIHLQLSQPQNQTQPRPQHNEIPAKGIKLGCGWLSVIMQSTCTTVKSNLLGVRCHTYSKCIQQRYQQLWYEMFHETNFRICDRNRQTN</sequence>